<keyword evidence="4" id="KW-1185">Reference proteome</keyword>
<feature type="coiled-coil region" evidence="1">
    <location>
        <begin position="182"/>
        <end position="226"/>
    </location>
</feature>
<reference evidence="3 4" key="1">
    <citation type="journal article" date="2012" name="Science">
        <title>The Paleozoic origin of enzymatic lignin decomposition reconstructed from 31 fungal genomes.</title>
        <authorList>
            <person name="Floudas D."/>
            <person name="Binder M."/>
            <person name="Riley R."/>
            <person name="Barry K."/>
            <person name="Blanchette R.A."/>
            <person name="Henrissat B."/>
            <person name="Martinez A.T."/>
            <person name="Otillar R."/>
            <person name="Spatafora J.W."/>
            <person name="Yadav J.S."/>
            <person name="Aerts A."/>
            <person name="Benoit I."/>
            <person name="Boyd A."/>
            <person name="Carlson A."/>
            <person name="Copeland A."/>
            <person name="Coutinho P.M."/>
            <person name="de Vries R.P."/>
            <person name="Ferreira P."/>
            <person name="Findley K."/>
            <person name="Foster B."/>
            <person name="Gaskell J."/>
            <person name="Glotzer D."/>
            <person name="Gorecki P."/>
            <person name="Heitman J."/>
            <person name="Hesse C."/>
            <person name="Hori C."/>
            <person name="Igarashi K."/>
            <person name="Jurgens J.A."/>
            <person name="Kallen N."/>
            <person name="Kersten P."/>
            <person name="Kohler A."/>
            <person name="Kuees U."/>
            <person name="Kumar T.K.A."/>
            <person name="Kuo A."/>
            <person name="LaButti K."/>
            <person name="Larrondo L.F."/>
            <person name="Lindquist E."/>
            <person name="Ling A."/>
            <person name="Lombard V."/>
            <person name="Lucas S."/>
            <person name="Lundell T."/>
            <person name="Martin R."/>
            <person name="McLaughlin D.J."/>
            <person name="Morgenstern I."/>
            <person name="Morin E."/>
            <person name="Murat C."/>
            <person name="Nagy L.G."/>
            <person name="Nolan M."/>
            <person name="Ohm R.A."/>
            <person name="Patyshakuliyeva A."/>
            <person name="Rokas A."/>
            <person name="Ruiz-Duenas F.J."/>
            <person name="Sabat G."/>
            <person name="Salamov A."/>
            <person name="Samejima M."/>
            <person name="Schmutz J."/>
            <person name="Slot J.C."/>
            <person name="St John F."/>
            <person name="Stenlid J."/>
            <person name="Sun H."/>
            <person name="Sun S."/>
            <person name="Syed K."/>
            <person name="Tsang A."/>
            <person name="Wiebenga A."/>
            <person name="Young D."/>
            <person name="Pisabarro A."/>
            <person name="Eastwood D.C."/>
            <person name="Martin F."/>
            <person name="Cullen D."/>
            <person name="Grigoriev I.V."/>
            <person name="Hibbett D.S."/>
        </authorList>
    </citation>
    <scope>NUCLEOTIDE SEQUENCE [LARGE SCALE GENOMIC DNA]</scope>
    <source>
        <strain evidence="3 4">MD-104</strain>
    </source>
</reference>
<dbReference type="STRING" id="742152.A0A2H3IU79"/>
<keyword evidence="1" id="KW-0175">Coiled coil</keyword>
<feature type="region of interest" description="Disordered" evidence="2">
    <location>
        <begin position="266"/>
        <end position="404"/>
    </location>
</feature>
<dbReference type="AlphaFoldDB" id="A0A2H3IU79"/>
<feature type="compositionally biased region" description="Polar residues" evidence="2">
    <location>
        <begin position="82"/>
        <end position="103"/>
    </location>
</feature>
<dbReference type="OMA" id="MKRTMYG"/>
<evidence type="ECO:0000313" key="3">
    <source>
        <dbReference type="EMBL" id="PCH33522.1"/>
    </source>
</evidence>
<evidence type="ECO:0000256" key="2">
    <source>
        <dbReference type="SAM" id="MobiDB-lite"/>
    </source>
</evidence>
<feature type="region of interest" description="Disordered" evidence="2">
    <location>
        <begin position="1"/>
        <end position="154"/>
    </location>
</feature>
<name>A0A2H3IU79_WOLCO</name>
<protein>
    <submittedName>
        <fullName evidence="3">Uncharacterized protein</fullName>
    </submittedName>
</protein>
<feature type="compositionally biased region" description="Polar residues" evidence="2">
    <location>
        <begin position="383"/>
        <end position="399"/>
    </location>
</feature>
<feature type="compositionally biased region" description="Low complexity" evidence="2">
    <location>
        <begin position="336"/>
        <end position="352"/>
    </location>
</feature>
<feature type="compositionally biased region" description="Pro residues" evidence="2">
    <location>
        <begin position="143"/>
        <end position="152"/>
    </location>
</feature>
<feature type="compositionally biased region" description="Low complexity" evidence="2">
    <location>
        <begin position="499"/>
        <end position="529"/>
    </location>
</feature>
<feature type="region of interest" description="Disordered" evidence="2">
    <location>
        <begin position="484"/>
        <end position="573"/>
    </location>
</feature>
<sequence>MRVLSRPAPEPHARGVPSGTVIVHEAGDEEGREAKRLKRETTVPAPRPRSQPPSAIPRVRQTKQPQYRPGVGRPMSAGATRAPTSARTLSTQKRAYGKSSNVKSIEGAIQEEEEDLSPPIAGPSGTSHESDAAGSGAEAERNPTPPSLPPPDPMRDFMLHLDEIMKPLKDQISVLQAEFQRMTTQAADYQSLKSKVEELTAEIGALRLENSRLAGVEAEVQKLKENMPDLGAFFHESTVIHSAKSAGKTRLIDLNDLSSIPILATPLPSTSTPFRAGSPAQPTPSHPGPSTSLLGKRTRKLTGDGVAGDAEEGEVEEERPPKARRTSRKRTKPSSKQRGGSRSSRQGSSGPSDGDEDVVAPVAKPPNAPAFTIFSGPEEPPETNSNPSHRAGGSSNQAGPSEGINIPIRRTANAIENNQGGGNANAGFNFSFSTALYNPVIATPAPSFNPLAFSYPEPPTSPIPRINTIPSGGYVERAGGRIERNDLFHPHGPPRRPRSGASDRPSSRGDLPTGDSSSSARARTPPSTAVPERLAEPSHGMGSPPISSTALGQQLGMSALPLPPETPGQPVKRTMYGTELEADTRFGDFGVEGVATGFWTGTAPPRF</sequence>
<feature type="compositionally biased region" description="Polar residues" evidence="2">
    <location>
        <begin position="545"/>
        <end position="556"/>
    </location>
</feature>
<organism evidence="3 4">
    <name type="scientific">Wolfiporia cocos (strain MD-104)</name>
    <name type="common">Brown rot fungus</name>
    <dbReference type="NCBI Taxonomy" id="742152"/>
    <lineage>
        <taxon>Eukaryota</taxon>
        <taxon>Fungi</taxon>
        <taxon>Dikarya</taxon>
        <taxon>Basidiomycota</taxon>
        <taxon>Agaricomycotina</taxon>
        <taxon>Agaricomycetes</taxon>
        <taxon>Polyporales</taxon>
        <taxon>Phaeolaceae</taxon>
        <taxon>Wolfiporia</taxon>
    </lineage>
</organism>
<gene>
    <name evidence="3" type="ORF">WOLCODRAFT_135171</name>
</gene>
<evidence type="ECO:0000256" key="1">
    <source>
        <dbReference type="SAM" id="Coils"/>
    </source>
</evidence>
<evidence type="ECO:0000313" key="4">
    <source>
        <dbReference type="Proteomes" id="UP000218811"/>
    </source>
</evidence>
<dbReference type="OrthoDB" id="3258416at2759"/>
<feature type="compositionally biased region" description="Pro residues" evidence="2">
    <location>
        <begin position="45"/>
        <end position="55"/>
    </location>
</feature>
<feature type="compositionally biased region" description="Basic residues" evidence="2">
    <location>
        <begin position="322"/>
        <end position="335"/>
    </location>
</feature>
<proteinExistence type="predicted"/>
<dbReference type="Proteomes" id="UP000218811">
    <property type="component" value="Unassembled WGS sequence"/>
</dbReference>
<dbReference type="EMBL" id="KB467831">
    <property type="protein sequence ID" value="PCH33522.1"/>
    <property type="molecule type" value="Genomic_DNA"/>
</dbReference>
<accession>A0A2H3IU79</accession>